<dbReference type="PANTHER" id="PTHR10426">
    <property type="entry name" value="STRICTOSIDINE SYNTHASE-RELATED"/>
    <property type="match status" value="1"/>
</dbReference>
<keyword evidence="3" id="KW-0325">Glycoprotein</keyword>
<keyword evidence="4" id="KW-1133">Transmembrane helix</keyword>
<dbReference type="Pfam" id="PF20067">
    <property type="entry name" value="SSL_N"/>
    <property type="match status" value="1"/>
</dbReference>
<evidence type="ECO:0000256" key="4">
    <source>
        <dbReference type="SAM" id="Phobius"/>
    </source>
</evidence>
<evidence type="ECO:0000256" key="2">
    <source>
        <dbReference type="ARBA" id="ARBA00022553"/>
    </source>
</evidence>
<evidence type="ECO:0000313" key="7">
    <source>
        <dbReference type="Proteomes" id="UP000625527"/>
    </source>
</evidence>
<comment type="similarity">
    <text evidence="1">Belongs to the strictosidine synthase family.</text>
</comment>
<name>A0ABR9MWU1_9MICO</name>
<protein>
    <submittedName>
        <fullName evidence="6">SMP-30/gluconolactonase/LRE family protein</fullName>
    </submittedName>
</protein>
<evidence type="ECO:0000313" key="6">
    <source>
        <dbReference type="EMBL" id="MBE1875466.1"/>
    </source>
</evidence>
<reference evidence="6 7" key="1">
    <citation type="submission" date="2020-10" db="EMBL/GenBank/DDBJ databases">
        <title>Myceligenerans pegani sp. nov., an endophytic actinomycete isolated from Peganum harmala L. in Xinjiang, China.</title>
        <authorList>
            <person name="Xin L."/>
        </authorList>
    </citation>
    <scope>NUCLEOTIDE SEQUENCE [LARGE SCALE GENOMIC DNA]</scope>
    <source>
        <strain evidence="6 7">TRM65318</strain>
    </source>
</reference>
<dbReference type="Pfam" id="PF03088">
    <property type="entry name" value="Str_synth"/>
    <property type="match status" value="1"/>
</dbReference>
<evidence type="ECO:0000256" key="1">
    <source>
        <dbReference type="ARBA" id="ARBA00009191"/>
    </source>
</evidence>
<dbReference type="PANTHER" id="PTHR10426:SF88">
    <property type="entry name" value="ADIPOCYTE PLASMA MEMBRANE-ASSOCIATED PROTEIN HEMOMUCIN-RELATED"/>
    <property type="match status" value="1"/>
</dbReference>
<evidence type="ECO:0000256" key="3">
    <source>
        <dbReference type="ARBA" id="ARBA00023180"/>
    </source>
</evidence>
<keyword evidence="2" id="KW-0597">Phosphoprotein</keyword>
<evidence type="ECO:0000259" key="5">
    <source>
        <dbReference type="Pfam" id="PF03088"/>
    </source>
</evidence>
<organism evidence="6 7">
    <name type="scientific">Myceligenerans pegani</name>
    <dbReference type="NCBI Taxonomy" id="2776917"/>
    <lineage>
        <taxon>Bacteria</taxon>
        <taxon>Bacillati</taxon>
        <taxon>Actinomycetota</taxon>
        <taxon>Actinomycetes</taxon>
        <taxon>Micrococcales</taxon>
        <taxon>Promicromonosporaceae</taxon>
        <taxon>Myceligenerans</taxon>
    </lineage>
</organism>
<dbReference type="InterPro" id="IPR011042">
    <property type="entry name" value="6-blade_b-propeller_TolB-like"/>
</dbReference>
<proteinExistence type="inferred from homology"/>
<dbReference type="EMBL" id="JADAQT010000065">
    <property type="protein sequence ID" value="MBE1875466.1"/>
    <property type="molecule type" value="Genomic_DNA"/>
</dbReference>
<accession>A0ABR9MWU1</accession>
<dbReference type="Proteomes" id="UP000625527">
    <property type="component" value="Unassembled WGS sequence"/>
</dbReference>
<dbReference type="Gene3D" id="2.120.10.30">
    <property type="entry name" value="TolB, C-terminal domain"/>
    <property type="match status" value="1"/>
</dbReference>
<feature type="transmembrane region" description="Helical" evidence="4">
    <location>
        <begin position="17"/>
        <end position="39"/>
    </location>
</feature>
<comment type="caution">
    <text evidence="6">The sequence shown here is derived from an EMBL/GenBank/DDBJ whole genome shotgun (WGS) entry which is preliminary data.</text>
</comment>
<keyword evidence="4" id="KW-0812">Transmembrane</keyword>
<keyword evidence="4" id="KW-0472">Membrane</keyword>
<feature type="domain" description="Strictosidine synthase conserved region" evidence="5">
    <location>
        <begin position="164"/>
        <end position="251"/>
    </location>
</feature>
<keyword evidence="7" id="KW-1185">Reference proteome</keyword>
<dbReference type="SUPFAM" id="SSF63829">
    <property type="entry name" value="Calcium-dependent phosphotriesterase"/>
    <property type="match status" value="1"/>
</dbReference>
<dbReference type="RefSeq" id="WP_192862039.1">
    <property type="nucleotide sequence ID" value="NZ_JADAQT010000065.1"/>
</dbReference>
<gene>
    <name evidence="6" type="ORF">IHE71_07075</name>
</gene>
<dbReference type="InterPro" id="IPR018119">
    <property type="entry name" value="Strictosidine_synth_cons-reg"/>
</dbReference>
<sequence length="376" mass="39692">MSRVEPDGRRARRFRRVLVVVGALVVTPILAVTTFLLAVPTPVDGFDPESWQPGPGLTIADELTAPAVVEQLGDPIHGPEDIAMDDDGMLYTGDRSGTIWRVDPADGSAEIFARVGGRPLGLAFAPDGRLVVANHGLGLQAVDPAGRVEVLADTAGGAPILFANDLDVGPDGVVYLSDSSHRYNTTTLGDVPSYLLPDLLDGRAAGRLLSHDLRTGVTTVLLDGLYFPNGVAVTADGDRVWVAESNRYRILEHTLGGGTRTLLDDLPGTPDNIDRTDDGDMLIALYDRTAALDTLVLPSDLARRIMIRLPGGLFVNEEDPLTGGIVVADDDGSITAHHTGLAPAATSVLPAGGRWYLGALLGQPVRWMREPASPAG</sequence>